<dbReference type="InterPro" id="IPR014744">
    <property type="entry name" value="Nuc_rcpt_coact_CREBbp"/>
</dbReference>
<evidence type="ECO:0000256" key="12">
    <source>
        <dbReference type="ARBA" id="ARBA00022833"/>
    </source>
</evidence>
<dbReference type="SMART" id="SM00551">
    <property type="entry name" value="ZnF_TAZ"/>
    <property type="match status" value="2"/>
</dbReference>
<dbReference type="PROSITE" id="PS01357">
    <property type="entry name" value="ZF_ZZ_1"/>
    <property type="match status" value="1"/>
</dbReference>
<evidence type="ECO:0000256" key="15">
    <source>
        <dbReference type="ARBA" id="ARBA00023015"/>
    </source>
</evidence>
<evidence type="ECO:0000259" key="30">
    <source>
        <dbReference type="PROSITE" id="PS51727"/>
    </source>
</evidence>
<dbReference type="InterPro" id="IPR013083">
    <property type="entry name" value="Znf_RING/FYVE/PHD"/>
</dbReference>
<dbReference type="SMART" id="SM01250">
    <property type="entry name" value="KAT11"/>
    <property type="match status" value="1"/>
</dbReference>
<evidence type="ECO:0000256" key="25">
    <source>
        <dbReference type="SAM" id="MobiDB-lite"/>
    </source>
</evidence>
<dbReference type="SUPFAM" id="SSF69125">
    <property type="entry name" value="Nuclear receptor coactivator interlocking domain"/>
    <property type="match status" value="1"/>
</dbReference>
<name>A0A7N6ASL7_ANATE</name>
<keyword evidence="4" id="KW-0488">Methylation</keyword>
<proteinExistence type="predicted"/>
<dbReference type="FunFam" id="1.20.1020.10:FF:000001">
    <property type="entry name" value="E1A binding protein p300"/>
    <property type="match status" value="1"/>
</dbReference>
<dbReference type="SMART" id="SM00297">
    <property type="entry name" value="BROMO"/>
    <property type="match status" value="1"/>
</dbReference>
<dbReference type="GO" id="GO:0005654">
    <property type="term" value="C:nucleoplasm"/>
    <property type="evidence" value="ECO:0007669"/>
    <property type="project" value="UniProtKB-ARBA"/>
</dbReference>
<reference evidence="31" key="1">
    <citation type="submission" date="2021-04" db="EMBL/GenBank/DDBJ databases">
        <authorList>
            <consortium name="Wellcome Sanger Institute Data Sharing"/>
        </authorList>
    </citation>
    <scope>NUCLEOTIDE SEQUENCE [LARGE SCALE GENOMIC DNA]</scope>
</reference>
<dbReference type="Pfam" id="PF00569">
    <property type="entry name" value="ZZ"/>
    <property type="match status" value="1"/>
</dbReference>
<evidence type="ECO:0000259" key="26">
    <source>
        <dbReference type="PROSITE" id="PS50014"/>
    </source>
</evidence>
<organism evidence="31 32">
    <name type="scientific">Anabas testudineus</name>
    <name type="common">Climbing perch</name>
    <name type="synonym">Anthias testudineus</name>
    <dbReference type="NCBI Taxonomy" id="64144"/>
    <lineage>
        <taxon>Eukaryota</taxon>
        <taxon>Metazoa</taxon>
        <taxon>Chordata</taxon>
        <taxon>Craniata</taxon>
        <taxon>Vertebrata</taxon>
        <taxon>Euteleostomi</taxon>
        <taxon>Actinopterygii</taxon>
        <taxon>Neopterygii</taxon>
        <taxon>Teleostei</taxon>
        <taxon>Neoteleostei</taxon>
        <taxon>Acanthomorphata</taxon>
        <taxon>Anabantaria</taxon>
        <taxon>Anabantiformes</taxon>
        <taxon>Anabantoidei</taxon>
        <taxon>Anabantidae</taxon>
        <taxon>Anabas</taxon>
    </lineage>
</organism>
<dbReference type="FunFam" id="1.10.246.20:FF:000001">
    <property type="entry name" value="E1A binding protein p300"/>
    <property type="match status" value="1"/>
</dbReference>
<keyword evidence="10" id="KW-0677">Repeat</keyword>
<dbReference type="InterPro" id="IPR000433">
    <property type="entry name" value="Znf_ZZ"/>
</dbReference>
<evidence type="ECO:0000256" key="8">
    <source>
        <dbReference type="ARBA" id="ARBA00022679"/>
    </source>
</evidence>
<dbReference type="Proteomes" id="UP000265040">
    <property type="component" value="Chromosome 19"/>
</dbReference>
<dbReference type="InterPro" id="IPR010303">
    <property type="entry name" value="RING_CBP-p300"/>
</dbReference>
<dbReference type="GO" id="GO:0005667">
    <property type="term" value="C:transcription regulator complex"/>
    <property type="evidence" value="ECO:0007669"/>
    <property type="project" value="TreeGrafter"/>
</dbReference>
<dbReference type="FunFam" id="3.30.60.90:FF:000003">
    <property type="entry name" value="E1A binding protein p300"/>
    <property type="match status" value="1"/>
</dbReference>
<evidence type="ECO:0000256" key="13">
    <source>
        <dbReference type="ARBA" id="ARBA00022843"/>
    </source>
</evidence>
<feature type="compositionally biased region" description="Polar residues" evidence="25">
    <location>
        <begin position="722"/>
        <end position="734"/>
    </location>
</feature>
<evidence type="ECO:0000256" key="11">
    <source>
        <dbReference type="ARBA" id="ARBA00022771"/>
    </source>
</evidence>
<comment type="catalytic activity">
    <reaction evidence="21">
        <text>(S)-lactoyl-CoA + L-lysyl-[protein] = N(6)-[(S)-lactoyl]-L-lysyl-[protein] + CoA + H(+)</text>
        <dbReference type="Rhea" id="RHEA:61996"/>
        <dbReference type="Rhea" id="RHEA-COMP:9752"/>
        <dbReference type="Rhea" id="RHEA-COMP:19466"/>
        <dbReference type="ChEBI" id="CHEBI:15378"/>
        <dbReference type="ChEBI" id="CHEBI:29969"/>
        <dbReference type="ChEBI" id="CHEBI:57287"/>
        <dbReference type="ChEBI" id="CHEBI:231527"/>
        <dbReference type="ChEBI" id="CHEBI:231528"/>
    </reaction>
    <physiologicalReaction direction="left-to-right" evidence="21">
        <dbReference type="Rhea" id="RHEA:61997"/>
    </physiologicalReaction>
</comment>
<dbReference type="GeneTree" id="ENSGT00940000155497"/>
<keyword evidence="19" id="KW-0539">Nucleus</keyword>
<dbReference type="Pfam" id="PF00439">
    <property type="entry name" value="Bromodomain"/>
    <property type="match status" value="1"/>
</dbReference>
<feature type="domain" description="ZZ-type" evidence="28">
    <location>
        <begin position="1438"/>
        <end position="1486"/>
    </location>
</feature>
<evidence type="ECO:0000256" key="20">
    <source>
        <dbReference type="ARBA" id="ARBA00023315"/>
    </source>
</evidence>
<dbReference type="PROSITE" id="PS50952">
    <property type="entry name" value="KIX"/>
    <property type="match status" value="1"/>
</dbReference>
<evidence type="ECO:0000256" key="7">
    <source>
        <dbReference type="ARBA" id="ARBA00022553"/>
    </source>
</evidence>
<dbReference type="InterPro" id="IPR056484">
    <property type="entry name" value="PHD_P300"/>
</dbReference>
<dbReference type="InterPro" id="IPR003101">
    <property type="entry name" value="KIX_dom"/>
</dbReference>
<dbReference type="InterPro" id="IPR000197">
    <property type="entry name" value="Znf_TAZ"/>
</dbReference>
<reference evidence="31" key="3">
    <citation type="submission" date="2025-09" db="UniProtKB">
        <authorList>
            <consortium name="Ensembl"/>
        </authorList>
    </citation>
    <scope>IDENTIFICATION</scope>
</reference>
<feature type="compositionally biased region" description="Polar residues" evidence="25">
    <location>
        <begin position="787"/>
        <end position="803"/>
    </location>
</feature>
<evidence type="ECO:0000256" key="9">
    <source>
        <dbReference type="ARBA" id="ARBA00022723"/>
    </source>
</evidence>
<evidence type="ECO:0000256" key="16">
    <source>
        <dbReference type="ARBA" id="ARBA00023108"/>
    </source>
</evidence>
<feature type="domain" description="Bromo" evidence="26">
    <location>
        <begin position="839"/>
        <end position="911"/>
    </location>
</feature>
<feature type="compositionally biased region" description="Low complexity" evidence="25">
    <location>
        <begin position="359"/>
        <end position="374"/>
    </location>
</feature>
<evidence type="ECO:0000256" key="24">
    <source>
        <dbReference type="PROSITE-ProRule" id="PRU00228"/>
    </source>
</evidence>
<feature type="compositionally biased region" description="Low complexity" evidence="25">
    <location>
        <begin position="1674"/>
        <end position="1700"/>
    </location>
</feature>
<dbReference type="CDD" id="cd15646">
    <property type="entry name" value="PHD_p300"/>
    <property type="match status" value="1"/>
</dbReference>
<dbReference type="CDD" id="cd15802">
    <property type="entry name" value="RING_CBP-p300"/>
    <property type="match status" value="1"/>
</dbReference>
<dbReference type="Gene3D" id="2.10.110.40">
    <property type="match status" value="1"/>
</dbReference>
<evidence type="ECO:0000256" key="10">
    <source>
        <dbReference type="ARBA" id="ARBA00022737"/>
    </source>
</evidence>
<evidence type="ECO:0000256" key="21">
    <source>
        <dbReference type="ARBA" id="ARBA00047411"/>
    </source>
</evidence>
<dbReference type="PROSITE" id="PS00633">
    <property type="entry name" value="BROMODOMAIN_1"/>
    <property type="match status" value="1"/>
</dbReference>
<keyword evidence="8" id="KW-0808">Transferase</keyword>
<dbReference type="CDD" id="cd20910">
    <property type="entry name" value="NCBD_CREBBP-p300_like"/>
    <property type="match status" value="1"/>
</dbReference>
<dbReference type="SUPFAM" id="SSF47040">
    <property type="entry name" value="Kix domain of CBP (creb binding protein)"/>
    <property type="match status" value="1"/>
</dbReference>
<evidence type="ECO:0000256" key="6">
    <source>
        <dbReference type="ARBA" id="ARBA00022499"/>
    </source>
</evidence>
<keyword evidence="13" id="KW-0832">Ubl conjugation</keyword>
<feature type="compositionally biased region" description="Low complexity" evidence="25">
    <location>
        <begin position="1809"/>
        <end position="1819"/>
    </location>
</feature>
<dbReference type="Gene3D" id="1.10.246.20">
    <property type="entry name" value="Coactivator CBP, KIX domain"/>
    <property type="match status" value="1"/>
</dbReference>
<dbReference type="Pfam" id="PF08214">
    <property type="entry name" value="HAT_KAT11"/>
    <property type="match status" value="1"/>
</dbReference>
<feature type="compositionally biased region" description="Pro residues" evidence="25">
    <location>
        <begin position="749"/>
        <end position="763"/>
    </location>
</feature>
<keyword evidence="6" id="KW-1017">Isopeptide bond</keyword>
<dbReference type="CDD" id="cd02337">
    <property type="entry name" value="ZZ_CBP"/>
    <property type="match status" value="1"/>
</dbReference>
<feature type="compositionally biased region" description="Basic and acidic residues" evidence="25">
    <location>
        <begin position="1292"/>
        <end position="1304"/>
    </location>
</feature>
<feature type="region of interest" description="Disordered" evidence="25">
    <location>
        <begin position="657"/>
        <end position="808"/>
    </location>
</feature>
<keyword evidence="9 23" id="KW-0479">Metal-binding</keyword>
<feature type="compositionally biased region" description="Low complexity" evidence="25">
    <location>
        <begin position="660"/>
        <end position="683"/>
    </location>
</feature>
<dbReference type="Pfam" id="PF06001">
    <property type="entry name" value="RING_CBP-p300"/>
    <property type="match status" value="1"/>
</dbReference>
<evidence type="ECO:0000313" key="31">
    <source>
        <dbReference type="Ensembl" id="ENSATEP00000052422.1"/>
    </source>
</evidence>
<evidence type="ECO:0000256" key="4">
    <source>
        <dbReference type="ARBA" id="ARBA00022481"/>
    </source>
</evidence>
<evidence type="ECO:0000256" key="18">
    <source>
        <dbReference type="ARBA" id="ARBA00023163"/>
    </source>
</evidence>
<dbReference type="CDD" id="cd05495">
    <property type="entry name" value="Bromo_cbp_like"/>
    <property type="match status" value="1"/>
</dbReference>
<dbReference type="Gene3D" id="1.20.920.10">
    <property type="entry name" value="Bromodomain-like"/>
    <property type="match status" value="1"/>
</dbReference>
<evidence type="ECO:0000256" key="23">
    <source>
        <dbReference type="PROSITE-ProRule" id="PRU00203"/>
    </source>
</evidence>
<dbReference type="SMART" id="SM00291">
    <property type="entry name" value="ZnF_ZZ"/>
    <property type="match status" value="1"/>
</dbReference>
<dbReference type="Gene3D" id="1.20.1020.10">
    <property type="entry name" value="TAZ domain"/>
    <property type="match status" value="2"/>
</dbReference>
<feature type="domain" description="TAZ-type" evidence="27">
    <location>
        <begin position="1501"/>
        <end position="1582"/>
    </location>
</feature>
<dbReference type="GO" id="GO:0005737">
    <property type="term" value="C:cytoplasm"/>
    <property type="evidence" value="ECO:0007669"/>
    <property type="project" value="UniProtKB-SubCell"/>
</dbReference>
<dbReference type="GO" id="GO:0000123">
    <property type="term" value="C:histone acetyltransferase complex"/>
    <property type="evidence" value="ECO:0007669"/>
    <property type="project" value="InterPro"/>
</dbReference>
<feature type="compositionally biased region" description="Low complexity" evidence="25">
    <location>
        <begin position="764"/>
        <end position="775"/>
    </location>
</feature>
<dbReference type="InterPro" id="IPR018359">
    <property type="entry name" value="Bromodomain_CS"/>
</dbReference>
<dbReference type="Pfam" id="PF09030">
    <property type="entry name" value="Creb_binding"/>
    <property type="match status" value="1"/>
</dbReference>
<feature type="zinc finger region" description="TAZ-type" evidence="23">
    <location>
        <begin position="1501"/>
        <end position="1582"/>
    </location>
</feature>
<dbReference type="GO" id="GO:0048511">
    <property type="term" value="P:rhythmic process"/>
    <property type="evidence" value="ECO:0007669"/>
    <property type="project" value="UniProtKB-KW"/>
</dbReference>
<dbReference type="Gene3D" id="3.30.60.90">
    <property type="match status" value="1"/>
</dbReference>
<dbReference type="InterPro" id="IPR013178">
    <property type="entry name" value="Histone_AcTrfase_Rtt109/CBP"/>
</dbReference>
<dbReference type="SUPFAM" id="SSF57933">
    <property type="entry name" value="TAZ domain"/>
    <property type="match status" value="2"/>
</dbReference>
<dbReference type="InterPro" id="IPR038547">
    <property type="entry name" value="RING_CBP-p300_sf"/>
</dbReference>
<keyword evidence="17 22" id="KW-0103">Bromodomain</keyword>
<feature type="region of interest" description="Disordered" evidence="25">
    <location>
        <begin position="1809"/>
        <end position="1830"/>
    </location>
</feature>
<dbReference type="InterPro" id="IPR043145">
    <property type="entry name" value="Znf_ZZ_sf"/>
</dbReference>
<dbReference type="InterPro" id="IPR031162">
    <property type="entry name" value="CBP_P300_HAT"/>
</dbReference>
<keyword evidence="7" id="KW-0597">Phosphoprotein</keyword>
<keyword evidence="11 24" id="KW-0863">Zinc-finger</keyword>
<protein>
    <recommendedName>
        <fullName evidence="3">histone acetyltransferase</fullName>
        <ecNumber evidence="3">2.3.1.48</ecNumber>
    </recommendedName>
</protein>
<keyword evidence="15" id="KW-0805">Transcription regulation</keyword>
<dbReference type="InterPro" id="IPR009110">
    <property type="entry name" value="Nuc_rcpt_coact"/>
</dbReference>
<feature type="region of interest" description="Disordered" evidence="25">
    <location>
        <begin position="1"/>
        <end position="28"/>
    </location>
</feature>
<feature type="domain" description="KIX" evidence="29">
    <location>
        <begin position="495"/>
        <end position="574"/>
    </location>
</feature>
<dbReference type="Gene3D" id="1.10.1630.10">
    <property type="entry name" value="Nuclear receptor coactivator, CREB-bp-like, interlocking domain"/>
    <property type="match status" value="1"/>
</dbReference>
<evidence type="ECO:0000256" key="2">
    <source>
        <dbReference type="ARBA" id="ARBA00004496"/>
    </source>
</evidence>
<dbReference type="Gene3D" id="3.30.40.10">
    <property type="entry name" value="Zinc/RING finger domain, C3HC4 (zinc finger)"/>
    <property type="match status" value="1"/>
</dbReference>
<evidence type="ECO:0000256" key="22">
    <source>
        <dbReference type="PROSITE-ProRule" id="PRU00035"/>
    </source>
</evidence>
<dbReference type="SUPFAM" id="SSF57850">
    <property type="entry name" value="RING/U-box"/>
    <property type="match status" value="1"/>
</dbReference>
<keyword evidence="14" id="KW-0007">Acetylation</keyword>
<comment type="subcellular location">
    <subcellularLocation>
        <location evidence="2">Cytoplasm</location>
    </subcellularLocation>
    <subcellularLocation>
        <location evidence="1">Nucleus</location>
    </subcellularLocation>
</comment>
<sequence>SSNEPGLVNGGDLNQLHTTLGGPTGVGQDAVAKHKQLSELLRSGAPASTQQGHQGAMGSPGGPTAMGQHLANLKASPGQGPQAIMGQGQQHLSPQQQANVMQQQQNAAAGMMGAMNRAMMGAQQKGNNGQLQPGMIGNQMNGSPRMGFGNQGMGGNSNLLAETLQQQGAGVQAGMRGQLPTQIILIVIHNPFLLSASLICMPFTSLFLCGGSQQSQTGVGGPSGAPVGAGPGMVPNAQAGLVGPGTQISTASAAAGAPPTADPEKRKLIQQQLVLLLHAHKCQRREQANGEVRQCNLPHCRTMKNVLNHMTHCQAGKSCQVPHCASSRQIISHWKNCTRHDCPVCLPLKNAGDKRNPQSLLGGASASLSSSLGAVPGGQQSTPNLNPPSQIDPSSIERAYAALGLTYQGNQIQSPTPQTNMPNQGLQGQAGMRPLNPMGANPMGVNGGVGAPPQNQQSNLLQDTMMHLNVNSQGLMNDASGVGSLPTAAPPSATGMRKSWHEDITQDLRNHLVHKLVQAIFPTPDPAALKDRRMENLVAYARKVEGDMYESANSRAEYYHLLAEKIYKIQKELEEKRRTRLQKQGLGLGPAGMGQPPTGLPPSKWTKCYCVCLVLFNTHILNDTFFLSTLLPWTFSTGIHLHLFFYSQTQIGTPPSLPVASPLAQPGSASGPGSVSAVGPMGPQSVGGGPNSAVGAPPSSMTPSNTNQQPNSIPHLGAMRVSSPSPAHSRSPTPHQTPPRLSGSQTPQPHTPNAPQLAPPPAPQQNQHGQGPGSNKPLQQHHIGPAGSTTPSHPGLASSSTPHGAQLPRTPVSLILSQKFFKPEELRQALMPTLESLYRQDPESLPFRMPVDPQLLCIPDYFDIVKNPMDLSTIKRKLDTGQYQDPWQYVDDIWLMFNNAWLYNRKTSRVYKYCSKLAEVFEQEIDPVMQSLGYCCGRKLEFSPQTLCCYGKQLCTIPRDAAYFSYQNRYHFCEKCFNEIQGETVSLGDDPTQPQTSINKDQFEKKKNDTLDPELFVECMDCGRRMHQICVLHNETIWPSGFVCDGCLKKTNKTRKENKYCAKRLPQTKLGSFLEMRVNDFLKRQNNPESGEVFIRVVHVSDKVVEVKPGMKSRFVDSGEMSESFPYRTKALFAFEDIDGADVCFFGMHVQEYGSDCPQPNQRRVYISYLDSVHFFQPRTLRTAVYHEILIGYLEYVKKLGYTTGHIWACPPSEGDDYIFHCHPADQKIPKPKRLQEWYKKMLDKAVAERIVHDYKDIFKQATEDRLTSAKELPYFEGDFWPNVLEESIKELEQEEEERKREENSTSNESIDDTKGDSKNAKKKNNKKTSKNKSSLSRANKKKPGMPNVSNDLSQKLYATMEKHKEVFFVIRLIAGPMANALPPIADPDPLMACDLMDGRDAFLTLARDKHLEFSSLRRSKWSSMCMLVELHNQSQDRFVYTCNECKHHVETRFHCTVCEDYDLCITCYNTKGHEHKMEKLGLGLDDESSNQAAATTQSPGDSRRLSIQRCIQSLVHACQCRNANCSLPSCQKMKRVVQHTKGCKRKTNGGCPICKQLIALCCYHAKHCQENKCPVPFCLNIKHKLRQQQLQHRLQQAQMLRRRMASMQRVGQPTPGGAPGGNGLPSPGANNGATGPGTPTSGMGTQPPTPQTPTQGNMPALPQQQGSMGKPGLGPATPPQQQQPNPGQGSMSVQGQQQGPPLAAVETALKIQRLAETQRQMAQAQAQIRGLGQGGIMPSHAHHQNTQAQLGMPHIGTPGMPPQAQGVVGRTMLDPQQQGMMAGMQQSGPQSQLPPQVQQQLQQVQQAGGAQLQQTTQQWGAAGPAMNPQQRPGMMGHMTPQQQPVMGAPNLPQGALQDLLRTLRSPSSPLQQQQVLNILRSNPTLMAAFIRQRAARYQGGQGGPGGAVGPAQGA</sequence>
<dbReference type="GO" id="GO:0008270">
    <property type="term" value="F:zinc ion binding"/>
    <property type="evidence" value="ECO:0007669"/>
    <property type="project" value="UniProtKB-KW"/>
</dbReference>
<dbReference type="EC" id="2.3.1.48" evidence="3"/>
<keyword evidence="12 23" id="KW-0862">Zinc</keyword>
<evidence type="ECO:0000256" key="14">
    <source>
        <dbReference type="ARBA" id="ARBA00022990"/>
    </source>
</evidence>
<feature type="compositionally biased region" description="Basic residues" evidence="25">
    <location>
        <begin position="1321"/>
        <end position="1331"/>
    </location>
</feature>
<dbReference type="GO" id="GO:0140297">
    <property type="term" value="F:DNA-binding transcription factor binding"/>
    <property type="evidence" value="ECO:0007669"/>
    <property type="project" value="UniProtKB-ARBA"/>
</dbReference>
<dbReference type="FunFam" id="3.30.40.10:FF:000034">
    <property type="entry name" value="Histone acetyltransferase p300"/>
    <property type="match status" value="1"/>
</dbReference>
<dbReference type="FunFam" id="1.20.920.10:FF:000001">
    <property type="entry name" value="Histone acetyltransferase p300"/>
    <property type="match status" value="1"/>
</dbReference>
<feature type="compositionally biased region" description="Polar residues" evidence="25">
    <location>
        <begin position="378"/>
        <end position="390"/>
    </location>
</feature>
<dbReference type="PROSITE" id="PS50014">
    <property type="entry name" value="BROMODOMAIN_2"/>
    <property type="match status" value="1"/>
</dbReference>
<keyword evidence="16" id="KW-0090">Biological rhythms</keyword>
<reference evidence="31" key="2">
    <citation type="submission" date="2025-08" db="UniProtKB">
        <authorList>
            <consortium name="Ensembl"/>
        </authorList>
    </citation>
    <scope>IDENTIFICATION</scope>
</reference>
<accession>A0A7N6ASL7</accession>
<dbReference type="Pfam" id="PF02135">
    <property type="entry name" value="zf-TAZ"/>
    <property type="match status" value="2"/>
</dbReference>
<dbReference type="InterPro" id="IPR037073">
    <property type="entry name" value="Nuc_rcpt_coact_CREBbp_sf"/>
</dbReference>
<dbReference type="InterPro" id="IPR035898">
    <property type="entry name" value="TAZ_dom_sf"/>
</dbReference>
<feature type="region of interest" description="Disordered" evidence="25">
    <location>
        <begin position="1604"/>
        <end position="1702"/>
    </location>
</feature>
<dbReference type="InterPro" id="IPR036529">
    <property type="entry name" value="KIX_dom_sf"/>
</dbReference>
<evidence type="ECO:0000259" key="29">
    <source>
        <dbReference type="PROSITE" id="PS50952"/>
    </source>
</evidence>
<dbReference type="Pfam" id="PF02172">
    <property type="entry name" value="KIX"/>
    <property type="match status" value="1"/>
</dbReference>
<evidence type="ECO:0000259" key="27">
    <source>
        <dbReference type="PROSITE" id="PS50134"/>
    </source>
</evidence>
<keyword evidence="32" id="KW-1185">Reference proteome</keyword>
<evidence type="ECO:0000256" key="1">
    <source>
        <dbReference type="ARBA" id="ARBA00004123"/>
    </source>
</evidence>
<dbReference type="GO" id="GO:0031490">
    <property type="term" value="F:chromatin DNA binding"/>
    <property type="evidence" value="ECO:0007669"/>
    <property type="project" value="TreeGrafter"/>
</dbReference>
<feature type="region of interest" description="Disordered" evidence="25">
    <location>
        <begin position="1292"/>
        <end position="1351"/>
    </location>
</feature>
<evidence type="ECO:0000259" key="28">
    <source>
        <dbReference type="PROSITE" id="PS50135"/>
    </source>
</evidence>
<feature type="domain" description="CBP/p300-type HAT" evidence="30">
    <location>
        <begin position="1059"/>
        <end position="1436"/>
    </location>
</feature>
<dbReference type="PROSITE" id="PS51727">
    <property type="entry name" value="CBP_P300_HAT"/>
    <property type="match status" value="1"/>
</dbReference>
<feature type="region of interest" description="Disordered" evidence="25">
    <location>
        <begin position="356"/>
        <end position="390"/>
    </location>
</feature>
<dbReference type="GO" id="GO:0004402">
    <property type="term" value="F:histone acetyltransferase activity"/>
    <property type="evidence" value="ECO:0007669"/>
    <property type="project" value="InterPro"/>
</dbReference>
<dbReference type="FunFam" id="2.10.110.40:FF:000001">
    <property type="entry name" value="E1A binding protein p300"/>
    <property type="match status" value="1"/>
</dbReference>
<dbReference type="Pfam" id="PF23570">
    <property type="entry name" value="PHD_P300"/>
    <property type="match status" value="1"/>
</dbReference>
<keyword evidence="20" id="KW-0012">Acyltransferase</keyword>
<feature type="zinc finger region" description="TAZ-type" evidence="23">
    <location>
        <begin position="262"/>
        <end position="348"/>
    </location>
</feature>
<feature type="domain" description="TAZ-type" evidence="27">
    <location>
        <begin position="262"/>
        <end position="348"/>
    </location>
</feature>
<feature type="region of interest" description="Disordered" evidence="25">
    <location>
        <begin position="44"/>
        <end position="99"/>
    </location>
</feature>
<dbReference type="Ensembl" id="ENSATET00000070066.1">
    <property type="protein sequence ID" value="ENSATEP00000052422.1"/>
    <property type="gene ID" value="ENSATEG00000006944.3"/>
</dbReference>
<dbReference type="GO" id="GO:0003713">
    <property type="term" value="F:transcription coactivator activity"/>
    <property type="evidence" value="ECO:0007669"/>
    <property type="project" value="InterPro"/>
</dbReference>
<evidence type="ECO:0000256" key="5">
    <source>
        <dbReference type="ARBA" id="ARBA00022490"/>
    </source>
</evidence>
<dbReference type="GO" id="GO:0045944">
    <property type="term" value="P:positive regulation of transcription by RNA polymerase II"/>
    <property type="evidence" value="ECO:0007669"/>
    <property type="project" value="TreeGrafter"/>
</dbReference>
<dbReference type="PROSITE" id="PS50134">
    <property type="entry name" value="ZF_TAZ"/>
    <property type="match status" value="2"/>
</dbReference>
<dbReference type="InterPro" id="IPR036427">
    <property type="entry name" value="Bromodomain-like_sf"/>
</dbReference>
<dbReference type="PANTHER" id="PTHR13808:SF29">
    <property type="entry name" value="HISTONE ACETYLTRANSFERASE P300"/>
    <property type="match status" value="1"/>
</dbReference>
<feature type="compositionally biased region" description="Low complexity" evidence="25">
    <location>
        <begin position="87"/>
        <end position="99"/>
    </location>
</feature>
<keyword evidence="18" id="KW-0804">Transcription</keyword>
<evidence type="ECO:0000256" key="19">
    <source>
        <dbReference type="ARBA" id="ARBA00023242"/>
    </source>
</evidence>
<feature type="compositionally biased region" description="Polar residues" evidence="25">
    <location>
        <begin position="699"/>
        <end position="712"/>
    </location>
</feature>
<feature type="compositionally biased region" description="Low complexity" evidence="25">
    <location>
        <begin position="1626"/>
        <end position="1660"/>
    </location>
</feature>
<dbReference type="FunFam" id="1.20.1020.10:FF:000002">
    <property type="entry name" value="E1A binding protein p300"/>
    <property type="match status" value="1"/>
</dbReference>
<dbReference type="SUPFAM" id="SSF47370">
    <property type="entry name" value="Bromodomain"/>
    <property type="match status" value="1"/>
</dbReference>
<keyword evidence="5" id="KW-0963">Cytoplasm</keyword>
<dbReference type="PRINTS" id="PR00503">
    <property type="entry name" value="BROMODOMAIN"/>
</dbReference>
<dbReference type="PANTHER" id="PTHR13808">
    <property type="entry name" value="CBP/P300-RELATED"/>
    <property type="match status" value="1"/>
</dbReference>
<evidence type="ECO:0000313" key="32">
    <source>
        <dbReference type="Proteomes" id="UP000265040"/>
    </source>
</evidence>
<evidence type="ECO:0000256" key="3">
    <source>
        <dbReference type="ARBA" id="ARBA00013184"/>
    </source>
</evidence>
<dbReference type="InterPro" id="IPR001487">
    <property type="entry name" value="Bromodomain"/>
</dbReference>
<evidence type="ECO:0000256" key="17">
    <source>
        <dbReference type="ARBA" id="ARBA00023117"/>
    </source>
</evidence>
<dbReference type="PROSITE" id="PS50135">
    <property type="entry name" value="ZF_ZZ_2"/>
    <property type="match status" value="1"/>
</dbReference>